<dbReference type="SUPFAM" id="SSF48452">
    <property type="entry name" value="TPR-like"/>
    <property type="match status" value="1"/>
</dbReference>
<keyword evidence="3 6" id="KW-0732">Signal</keyword>
<feature type="signal peptide" evidence="6">
    <location>
        <begin position="1"/>
        <end position="23"/>
    </location>
</feature>
<reference evidence="10" key="1">
    <citation type="submission" date="2020-08" db="EMBL/GenBank/DDBJ databases">
        <title>Lacibacter sp. S13-6-6 genome sequencing.</title>
        <authorList>
            <person name="Jin L."/>
        </authorList>
    </citation>
    <scope>NUCLEOTIDE SEQUENCE [LARGE SCALE GENOMIC DNA]</scope>
    <source>
        <strain evidence="10">S13-6-6</strain>
    </source>
</reference>
<comment type="similarity">
    <text evidence="2">Belongs to the SusD family.</text>
</comment>
<dbReference type="Pfam" id="PF07980">
    <property type="entry name" value="SusD_RagB"/>
    <property type="match status" value="1"/>
</dbReference>
<protein>
    <submittedName>
        <fullName evidence="9">RagB/SusD family nutrient uptake outer membrane protein</fullName>
    </submittedName>
</protein>
<keyword evidence="5" id="KW-0998">Cell outer membrane</keyword>
<evidence type="ECO:0000313" key="10">
    <source>
        <dbReference type="Proteomes" id="UP000515344"/>
    </source>
</evidence>
<evidence type="ECO:0000256" key="5">
    <source>
        <dbReference type="ARBA" id="ARBA00023237"/>
    </source>
</evidence>
<dbReference type="InterPro" id="IPR012944">
    <property type="entry name" value="SusD_RagB_dom"/>
</dbReference>
<dbReference type="GO" id="GO:0009279">
    <property type="term" value="C:cell outer membrane"/>
    <property type="evidence" value="ECO:0007669"/>
    <property type="project" value="UniProtKB-SubCell"/>
</dbReference>
<accession>A0A7G5XM15</accession>
<proteinExistence type="inferred from homology"/>
<dbReference type="InterPro" id="IPR033985">
    <property type="entry name" value="SusD-like_N"/>
</dbReference>
<name>A0A7G5XM15_9BACT</name>
<dbReference type="Pfam" id="PF14322">
    <property type="entry name" value="SusD-like_3"/>
    <property type="match status" value="1"/>
</dbReference>
<dbReference type="EMBL" id="CP060007">
    <property type="protein sequence ID" value="QNA46518.1"/>
    <property type="molecule type" value="Genomic_DNA"/>
</dbReference>
<evidence type="ECO:0000256" key="6">
    <source>
        <dbReference type="SAM" id="SignalP"/>
    </source>
</evidence>
<evidence type="ECO:0000256" key="3">
    <source>
        <dbReference type="ARBA" id="ARBA00022729"/>
    </source>
</evidence>
<dbReference type="Proteomes" id="UP000515344">
    <property type="component" value="Chromosome"/>
</dbReference>
<comment type="subcellular location">
    <subcellularLocation>
        <location evidence="1">Cell outer membrane</location>
    </subcellularLocation>
</comment>
<evidence type="ECO:0000256" key="2">
    <source>
        <dbReference type="ARBA" id="ARBA00006275"/>
    </source>
</evidence>
<evidence type="ECO:0000259" key="7">
    <source>
        <dbReference type="Pfam" id="PF07980"/>
    </source>
</evidence>
<feature type="chain" id="PRO_5028948674" evidence="6">
    <location>
        <begin position="24"/>
        <end position="479"/>
    </location>
</feature>
<evidence type="ECO:0000313" key="9">
    <source>
        <dbReference type="EMBL" id="QNA46518.1"/>
    </source>
</evidence>
<sequence>MKMTLKPVYIMLALLLTGFMACKKPLDTIPDTSLTDLKTFDDVRSALRGAYDGFQSNNYYGSPAASGTASAWSALPELMGDDFVEALESLGNWNIMSEMSYASDNGAVAAAFIQPYEIISRVNNLLKFVEKYETGSTEAEAKRIKAQALAIRAHAHFDLMRYFAQDFGRNSTALGVPFVTVFDPQKPFANLPARNTVKENYDAILKDLGDALVAFRAGGNTTGNGSRNYIDSVVVYAMRARVNYYASDWAAVIADANIALALRPVGTAANYISTFATAGEAAPSSEVYWAVPSDNALRPGGAISGTSPNYRVTAAMSAILQAQGGAYVDPGINRFNQAGSGGIQRTLCWKYPGIRSFKVFRAGELLLMRAEAKQRTNDLSALTDLNSLRTNRGVAIGAEVGAALLDAILLQRRVELLGEGHRWFDLRRSTKTIVRAECGVANGSRADNCNILPTSRSWTFPIPFNELKVNPNLVQNQGY</sequence>
<feature type="domain" description="RagB/SusD" evidence="7">
    <location>
        <begin position="357"/>
        <end position="479"/>
    </location>
</feature>
<gene>
    <name evidence="9" type="ORF">H4075_10210</name>
</gene>
<keyword evidence="10" id="KW-1185">Reference proteome</keyword>
<dbReference type="Gene3D" id="1.25.40.390">
    <property type="match status" value="1"/>
</dbReference>
<evidence type="ECO:0000259" key="8">
    <source>
        <dbReference type="Pfam" id="PF14322"/>
    </source>
</evidence>
<dbReference type="KEGG" id="lacs:H4075_10210"/>
<dbReference type="InterPro" id="IPR011990">
    <property type="entry name" value="TPR-like_helical_dom_sf"/>
</dbReference>
<dbReference type="PROSITE" id="PS51257">
    <property type="entry name" value="PROKAR_LIPOPROTEIN"/>
    <property type="match status" value="1"/>
</dbReference>
<evidence type="ECO:0000256" key="1">
    <source>
        <dbReference type="ARBA" id="ARBA00004442"/>
    </source>
</evidence>
<keyword evidence="4" id="KW-0472">Membrane</keyword>
<dbReference type="AlphaFoldDB" id="A0A7G5XM15"/>
<feature type="domain" description="SusD-like N-terminal" evidence="8">
    <location>
        <begin position="87"/>
        <end position="211"/>
    </location>
</feature>
<evidence type="ECO:0000256" key="4">
    <source>
        <dbReference type="ARBA" id="ARBA00023136"/>
    </source>
</evidence>
<dbReference type="CDD" id="cd08977">
    <property type="entry name" value="SusD"/>
    <property type="match status" value="1"/>
</dbReference>
<organism evidence="9 10">
    <name type="scientific">Lacibacter sediminis</name>
    <dbReference type="NCBI Taxonomy" id="2760713"/>
    <lineage>
        <taxon>Bacteria</taxon>
        <taxon>Pseudomonadati</taxon>
        <taxon>Bacteroidota</taxon>
        <taxon>Chitinophagia</taxon>
        <taxon>Chitinophagales</taxon>
        <taxon>Chitinophagaceae</taxon>
        <taxon>Lacibacter</taxon>
    </lineage>
</organism>
<dbReference type="RefSeq" id="WP_182806410.1">
    <property type="nucleotide sequence ID" value="NZ_CP060007.1"/>
</dbReference>